<keyword evidence="7" id="KW-1185">Reference proteome</keyword>
<dbReference type="GO" id="GO:0016620">
    <property type="term" value="F:oxidoreductase activity, acting on the aldehyde or oxo group of donors, NAD or NADP as acceptor"/>
    <property type="evidence" value="ECO:0007669"/>
    <property type="project" value="InterPro"/>
</dbReference>
<evidence type="ECO:0000313" key="6">
    <source>
        <dbReference type="EMBL" id="SDW65066.1"/>
    </source>
</evidence>
<dbReference type="InterPro" id="IPR015590">
    <property type="entry name" value="Aldehyde_DH_dom"/>
</dbReference>
<protein>
    <submittedName>
        <fullName evidence="6">Aldehyde dehydrogenase (Acceptor)</fullName>
    </submittedName>
</protein>
<dbReference type="EMBL" id="FNOJ01000010">
    <property type="protein sequence ID" value="SDW65066.1"/>
    <property type="molecule type" value="Genomic_DNA"/>
</dbReference>
<evidence type="ECO:0000256" key="3">
    <source>
        <dbReference type="PROSITE-ProRule" id="PRU10007"/>
    </source>
</evidence>
<gene>
    <name evidence="6" type="ORF">SAMN04489725_11057</name>
</gene>
<dbReference type="InterPro" id="IPR016161">
    <property type="entry name" value="Ald_DH/histidinol_DH"/>
</dbReference>
<proteinExistence type="inferred from homology"/>
<name>A0A1H2V9P0_9BACL</name>
<organism evidence="6 7">
    <name type="scientific">Alicyclobacillus hesperidum</name>
    <dbReference type="NCBI Taxonomy" id="89784"/>
    <lineage>
        <taxon>Bacteria</taxon>
        <taxon>Bacillati</taxon>
        <taxon>Bacillota</taxon>
        <taxon>Bacilli</taxon>
        <taxon>Bacillales</taxon>
        <taxon>Alicyclobacillaceae</taxon>
        <taxon>Alicyclobacillus</taxon>
    </lineage>
</organism>
<dbReference type="STRING" id="89784.SAMN04489725_11057"/>
<dbReference type="InterPro" id="IPR016163">
    <property type="entry name" value="Ald_DH_C"/>
</dbReference>
<dbReference type="FunFam" id="3.40.309.10:FF:000012">
    <property type="entry name" value="Betaine aldehyde dehydrogenase"/>
    <property type="match status" value="1"/>
</dbReference>
<dbReference type="InterPro" id="IPR029510">
    <property type="entry name" value="Ald_DH_CS_GLU"/>
</dbReference>
<sequence>MATVLDVQEFLLFIGGQWTPAQSGETFDVVNPATGRVVARVAKAGHTDVDAAVQAARKLFDSGRWAKQTPEARAAILMLFAQKIMENAKELIYLEAISSGGTVRRIGSSDILQITDLIQQTAKFIQEYKYVEYLPIPPFPGPANGQVWREPYGVCAAVTPWNFPMILAMWKVIPALAMGNTIVVKPASNTPLSTLKLAELAVQAGIPAGAFNVIAGPGASIGEALVTHPQVDKVAFTGSTEVGRRIMQLASTSVKKVSLELGGKSPSIVLPDADLDIAIPGALFGVFMHSGQICESGTRLLVHESIYDEVIERLVAKTKEIKIGDPLNDQTGMGPVVSKQQFDTVMRYIQIGQQEGARLVCGGKPATVEGYENGYFIEPTIFADVTNDMRIAQEEIFGPVLSVIKYSQLDEAIRLANDTIYGLAAGIWTRDINEAYRIAHELKAGTVWINDWHMLRADAPFGGYKQSGFGRELGRHALDEYTQVKHVHASLVPEPEKRPWLSMLFG</sequence>
<keyword evidence="2 4" id="KW-0560">Oxidoreductase</keyword>
<dbReference type="PROSITE" id="PS00687">
    <property type="entry name" value="ALDEHYDE_DEHYDR_GLU"/>
    <property type="match status" value="1"/>
</dbReference>
<reference evidence="7" key="1">
    <citation type="submission" date="2016-10" db="EMBL/GenBank/DDBJ databases">
        <authorList>
            <person name="Varghese N."/>
        </authorList>
    </citation>
    <scope>NUCLEOTIDE SEQUENCE [LARGE SCALE GENOMIC DNA]</scope>
    <source>
        <strain evidence="7">DSM 12489</strain>
    </source>
</reference>
<dbReference type="FunFam" id="3.40.605.10:FF:000026">
    <property type="entry name" value="Aldehyde dehydrogenase, putative"/>
    <property type="match status" value="1"/>
</dbReference>
<dbReference type="InterPro" id="IPR016162">
    <property type="entry name" value="Ald_DH_N"/>
</dbReference>
<dbReference type="SUPFAM" id="SSF53720">
    <property type="entry name" value="ALDH-like"/>
    <property type="match status" value="1"/>
</dbReference>
<feature type="active site" evidence="3">
    <location>
        <position position="260"/>
    </location>
</feature>
<evidence type="ECO:0000256" key="4">
    <source>
        <dbReference type="RuleBase" id="RU003345"/>
    </source>
</evidence>
<dbReference type="RefSeq" id="WP_074693257.1">
    <property type="nucleotide sequence ID" value="NZ_FNOJ01000010.1"/>
</dbReference>
<feature type="domain" description="Aldehyde dehydrogenase" evidence="5">
    <location>
        <begin position="18"/>
        <end position="487"/>
    </location>
</feature>
<dbReference type="Gene3D" id="3.40.309.10">
    <property type="entry name" value="Aldehyde Dehydrogenase, Chain A, domain 2"/>
    <property type="match status" value="1"/>
</dbReference>
<dbReference type="Pfam" id="PF00171">
    <property type="entry name" value="Aldedh"/>
    <property type="match status" value="1"/>
</dbReference>
<dbReference type="Proteomes" id="UP000182589">
    <property type="component" value="Unassembled WGS sequence"/>
</dbReference>
<evidence type="ECO:0000313" key="7">
    <source>
        <dbReference type="Proteomes" id="UP000182589"/>
    </source>
</evidence>
<evidence type="ECO:0000259" key="5">
    <source>
        <dbReference type="Pfam" id="PF00171"/>
    </source>
</evidence>
<evidence type="ECO:0000256" key="1">
    <source>
        <dbReference type="ARBA" id="ARBA00009986"/>
    </source>
</evidence>
<dbReference type="AlphaFoldDB" id="A0A1H2V9P0"/>
<dbReference type="Gene3D" id="3.40.605.10">
    <property type="entry name" value="Aldehyde Dehydrogenase, Chain A, domain 1"/>
    <property type="match status" value="1"/>
</dbReference>
<accession>A0A1H2V9P0</accession>
<dbReference type="FunFam" id="3.40.605.10:FF:000007">
    <property type="entry name" value="NAD/NADP-dependent betaine aldehyde dehydrogenase"/>
    <property type="match status" value="1"/>
</dbReference>
<dbReference type="PANTHER" id="PTHR11699">
    <property type="entry name" value="ALDEHYDE DEHYDROGENASE-RELATED"/>
    <property type="match status" value="1"/>
</dbReference>
<evidence type="ECO:0000256" key="2">
    <source>
        <dbReference type="ARBA" id="ARBA00023002"/>
    </source>
</evidence>
<comment type="similarity">
    <text evidence="1 4">Belongs to the aldehyde dehydrogenase family.</text>
</comment>